<dbReference type="AlphaFoldDB" id="A0A1Q3CUT8"/>
<dbReference type="PANTHER" id="PTHR35098">
    <property type="entry name" value="EXPRESSED PROTEIN"/>
    <property type="match status" value="1"/>
</dbReference>
<feature type="region of interest" description="Disordered" evidence="1">
    <location>
        <begin position="1"/>
        <end position="25"/>
    </location>
</feature>
<dbReference type="PANTHER" id="PTHR35098:SF1">
    <property type="entry name" value="NODULIN-RELATED PROTEIN 2"/>
    <property type="match status" value="1"/>
</dbReference>
<dbReference type="STRING" id="3775.A0A1Q3CUT8"/>
<dbReference type="GO" id="GO:0009408">
    <property type="term" value="P:response to heat"/>
    <property type="evidence" value="ECO:0007669"/>
    <property type="project" value="InterPro"/>
</dbReference>
<sequence>MDSSSNPKKHQQHHHQPSSSELLQSAELVAEAARSTFSHDNDKLDKAKIAGAAENLLSAAAHYGKCHGSNLGHQFFAVMALSSHLVSATLCNAPSRKEANCTHTHCLA</sequence>
<name>A0A1Q3CUT8_CEPFO</name>
<feature type="compositionally biased region" description="Basic residues" evidence="1">
    <location>
        <begin position="7"/>
        <end position="16"/>
    </location>
</feature>
<dbReference type="InParanoid" id="A0A1Q3CUT8"/>
<evidence type="ECO:0000313" key="3">
    <source>
        <dbReference type="Proteomes" id="UP000187406"/>
    </source>
</evidence>
<dbReference type="Proteomes" id="UP000187406">
    <property type="component" value="Unassembled WGS sequence"/>
</dbReference>
<evidence type="ECO:0000313" key="2">
    <source>
        <dbReference type="EMBL" id="GAV83818.1"/>
    </source>
</evidence>
<gene>
    <name evidence="2" type="ORF">CFOL_v3_27263</name>
</gene>
<organism evidence="2 3">
    <name type="scientific">Cephalotus follicularis</name>
    <name type="common">Albany pitcher plant</name>
    <dbReference type="NCBI Taxonomy" id="3775"/>
    <lineage>
        <taxon>Eukaryota</taxon>
        <taxon>Viridiplantae</taxon>
        <taxon>Streptophyta</taxon>
        <taxon>Embryophyta</taxon>
        <taxon>Tracheophyta</taxon>
        <taxon>Spermatophyta</taxon>
        <taxon>Magnoliopsida</taxon>
        <taxon>eudicotyledons</taxon>
        <taxon>Gunneridae</taxon>
        <taxon>Pentapetalae</taxon>
        <taxon>rosids</taxon>
        <taxon>fabids</taxon>
        <taxon>Oxalidales</taxon>
        <taxon>Cephalotaceae</taxon>
        <taxon>Cephalotus</taxon>
    </lineage>
</organism>
<dbReference type="GO" id="GO:0010115">
    <property type="term" value="P:regulation of abscisic acid biosynthetic process"/>
    <property type="evidence" value="ECO:0007669"/>
    <property type="project" value="InterPro"/>
</dbReference>
<reference evidence="3" key="1">
    <citation type="submission" date="2016-04" db="EMBL/GenBank/DDBJ databases">
        <title>Cephalotus genome sequencing.</title>
        <authorList>
            <person name="Fukushima K."/>
            <person name="Hasebe M."/>
            <person name="Fang X."/>
        </authorList>
    </citation>
    <scope>NUCLEOTIDE SEQUENCE [LARGE SCALE GENOMIC DNA]</scope>
    <source>
        <strain evidence="3">cv. St1</strain>
    </source>
</reference>
<dbReference type="InterPro" id="IPR040294">
    <property type="entry name" value="Nodulin-rel_1/2"/>
</dbReference>
<proteinExistence type="predicted"/>
<evidence type="ECO:0000256" key="1">
    <source>
        <dbReference type="SAM" id="MobiDB-lite"/>
    </source>
</evidence>
<protein>
    <submittedName>
        <fullName evidence="2">Uncharacterized protein</fullName>
    </submittedName>
</protein>
<accession>A0A1Q3CUT8</accession>
<dbReference type="EMBL" id="BDDD01003021">
    <property type="protein sequence ID" value="GAV83818.1"/>
    <property type="molecule type" value="Genomic_DNA"/>
</dbReference>
<comment type="caution">
    <text evidence="2">The sequence shown here is derived from an EMBL/GenBank/DDBJ whole genome shotgun (WGS) entry which is preliminary data.</text>
</comment>
<keyword evidence="3" id="KW-1185">Reference proteome</keyword>